<name>A0A1A9EVJ7_9GAMM</name>
<dbReference type="Proteomes" id="UP000078070">
    <property type="component" value="Chromosome"/>
</dbReference>
<evidence type="ECO:0000313" key="1">
    <source>
        <dbReference type="EMBL" id="ANG62194.1"/>
    </source>
</evidence>
<reference evidence="2" key="1">
    <citation type="submission" date="2016-05" db="EMBL/GenBank/DDBJ databases">
        <authorList>
            <person name="Baek K."/>
            <person name="Yang S.-J."/>
        </authorList>
    </citation>
    <scope>NUCLEOTIDE SEQUENCE [LARGE SCALE GENOMIC DNA]</scope>
    <source>
        <strain evidence="2">ST58-10</strain>
    </source>
</reference>
<dbReference type="AlphaFoldDB" id="A0A1A9EVJ7"/>
<dbReference type="CDD" id="cd06661">
    <property type="entry name" value="GGCT_like"/>
    <property type="match status" value="1"/>
</dbReference>
<dbReference type="PANTHER" id="PTHR35748">
    <property type="entry name" value="OS05G0358400 PROTEIN"/>
    <property type="match status" value="1"/>
</dbReference>
<dbReference type="OrthoDB" id="6086922at2"/>
<dbReference type="STRING" id="1821621.A8C75_06595"/>
<dbReference type="Gene3D" id="3.10.490.10">
    <property type="entry name" value="Gamma-glutamyl cyclotransferase-like"/>
    <property type="match status" value="1"/>
</dbReference>
<dbReference type="PANTHER" id="PTHR35748:SF1">
    <property type="entry name" value="OS05G0358400 PROTEIN"/>
    <property type="match status" value="1"/>
</dbReference>
<dbReference type="KEGG" id="mars:A8C75_06595"/>
<reference evidence="1 2" key="2">
    <citation type="journal article" date="2018" name="Int. J. Syst. Evol. Microbiol.">
        <title>Marinobacterium aestuarii sp. nov., a benzene-degrading marine bacterium isolated from estuary sediment.</title>
        <authorList>
            <person name="Bae S.S."/>
            <person name="Jung J."/>
            <person name="Chung D."/>
            <person name="Baek K."/>
        </authorList>
    </citation>
    <scope>NUCLEOTIDE SEQUENCE [LARGE SCALE GENOMIC DNA]</scope>
    <source>
        <strain evidence="1 2">ST58-10</strain>
    </source>
</reference>
<evidence type="ECO:0000313" key="2">
    <source>
        <dbReference type="Proteomes" id="UP000078070"/>
    </source>
</evidence>
<dbReference type="InterPro" id="IPR013024">
    <property type="entry name" value="GGCT-like"/>
</dbReference>
<gene>
    <name evidence="1" type="ORF">A8C75_06595</name>
</gene>
<evidence type="ECO:0008006" key="3">
    <source>
        <dbReference type="Google" id="ProtNLM"/>
    </source>
</evidence>
<dbReference type="EMBL" id="CP015839">
    <property type="protein sequence ID" value="ANG62194.1"/>
    <property type="molecule type" value="Genomic_DNA"/>
</dbReference>
<keyword evidence="2" id="KW-1185">Reference proteome</keyword>
<protein>
    <recommendedName>
        <fullName evidence="3">Gamma-glutamylcyclotransferase AIG2-like domain-containing protein</fullName>
    </recommendedName>
</protein>
<sequence>MGIATGSEGLITVLGYGSLLSQRSALETVPSLTGFRRVRLPGYRRIFNKVGVVFFSRHGADAASLEIASCSTQAMAGCEIICSAFEVPEADFSALYEREHRYRWVEVVALDEAGMPVQGRICTSSTDMDYRLNKCVTHAEYYRRVGQYYSGPLWRDDILPFPRYLAFCLEAAASQGQAVLDNFMDSSYLADGCTSIRQYLGSLEPPLQWQGSRGGYSYRAR</sequence>
<proteinExistence type="predicted"/>
<accession>A0A1A9EVJ7</accession>
<dbReference type="RefSeq" id="WP_067379737.1">
    <property type="nucleotide sequence ID" value="NZ_CP015839.1"/>
</dbReference>
<organism evidence="1 2">
    <name type="scientific">Marinobacterium aestuarii</name>
    <dbReference type="NCBI Taxonomy" id="1821621"/>
    <lineage>
        <taxon>Bacteria</taxon>
        <taxon>Pseudomonadati</taxon>
        <taxon>Pseudomonadota</taxon>
        <taxon>Gammaproteobacteria</taxon>
        <taxon>Oceanospirillales</taxon>
        <taxon>Oceanospirillaceae</taxon>
        <taxon>Marinobacterium</taxon>
    </lineage>
</organism>